<protein>
    <submittedName>
        <fullName evidence="1">Uncharacterized protein</fullName>
    </submittedName>
</protein>
<dbReference type="EMBL" id="OX596110">
    <property type="protein sequence ID" value="CAN0315483.1"/>
    <property type="molecule type" value="Genomic_DNA"/>
</dbReference>
<sequence length="88" mass="9071">MIDYWARVAVAEKEQSGDIQSEGARPGRARSGGGSPAPGELSSATEPEGRRPLGDPCAPSPICGAERPPGPARDPAPAGPRFRPLGRL</sequence>
<reference evidence="1" key="2">
    <citation type="submission" date="2025-03" db="EMBL/GenBank/DDBJ databases">
        <authorList>
            <consortium name="ELIXIR-Norway"/>
            <consortium name="Elixir Norway"/>
        </authorList>
    </citation>
    <scope>NUCLEOTIDE SEQUENCE</scope>
</reference>
<evidence type="ECO:0000313" key="2">
    <source>
        <dbReference type="Proteomes" id="UP001162501"/>
    </source>
</evidence>
<organism evidence="1 2">
    <name type="scientific">Rangifer tarandus platyrhynchus</name>
    <name type="common">Svalbard reindeer</name>
    <dbReference type="NCBI Taxonomy" id="3082113"/>
    <lineage>
        <taxon>Eukaryota</taxon>
        <taxon>Metazoa</taxon>
        <taxon>Chordata</taxon>
        <taxon>Craniata</taxon>
        <taxon>Vertebrata</taxon>
        <taxon>Euteleostomi</taxon>
        <taxon>Mammalia</taxon>
        <taxon>Eutheria</taxon>
        <taxon>Laurasiatheria</taxon>
        <taxon>Artiodactyla</taxon>
        <taxon>Ruminantia</taxon>
        <taxon>Pecora</taxon>
        <taxon>Cervidae</taxon>
        <taxon>Odocoileinae</taxon>
        <taxon>Rangifer</taxon>
    </lineage>
</organism>
<name>A0AC59Z8Q3_RANTA</name>
<proteinExistence type="predicted"/>
<dbReference type="Proteomes" id="UP001162501">
    <property type="component" value="Chromosome 26"/>
</dbReference>
<gene>
    <name evidence="1" type="ORF">MRATA1EN22A_LOCUS15477</name>
</gene>
<evidence type="ECO:0000313" key="1">
    <source>
        <dbReference type="EMBL" id="CAN0315483.1"/>
    </source>
</evidence>
<reference evidence="1" key="1">
    <citation type="submission" date="2023-05" db="EMBL/GenBank/DDBJ databases">
        <authorList>
            <consortium name="ELIXIR-Norway"/>
        </authorList>
    </citation>
    <scope>NUCLEOTIDE SEQUENCE</scope>
</reference>
<accession>A0AC59Z8Q3</accession>